<evidence type="ECO:0000313" key="3">
    <source>
        <dbReference type="EMBL" id="AMU94813.1"/>
    </source>
</evidence>
<dbReference type="EMBL" id="CP013342">
    <property type="protein sequence ID" value="AMU94813.1"/>
    <property type="molecule type" value="Genomic_DNA"/>
</dbReference>
<feature type="compositionally biased region" description="Pro residues" evidence="1">
    <location>
        <begin position="30"/>
        <end position="51"/>
    </location>
</feature>
<dbReference type="Proteomes" id="UP000076234">
    <property type="component" value="Chromosome"/>
</dbReference>
<reference evidence="4" key="1">
    <citation type="submission" date="2015-11" db="EMBL/GenBank/DDBJ databases">
        <title>Complete genome sequence of a polyethylene glycol-degrading strain Sphingopyxis terrae strain 203-1 (NBRC 15098).</title>
        <authorList>
            <person name="Yoshiyuki O."/>
            <person name="Shouta N."/>
            <person name="Nagata Y."/>
            <person name="Numata M."/>
            <person name="Tsuchikane K."/>
            <person name="Hosoyama A."/>
            <person name="Yamazoe A."/>
            <person name="Tsuda M."/>
            <person name="Fujita N."/>
            <person name="Kawai F."/>
        </authorList>
    </citation>
    <scope>NUCLEOTIDE SEQUENCE [LARGE SCALE GENOMIC DNA]</scope>
    <source>
        <strain evidence="4">203-1</strain>
    </source>
</reference>
<feature type="chain" id="PRO_5007502410" description="Lipoprotein" evidence="2">
    <location>
        <begin position="22"/>
        <end position="169"/>
    </location>
</feature>
<name>A0A142VYC1_9SPHN</name>
<evidence type="ECO:0000256" key="1">
    <source>
        <dbReference type="SAM" id="MobiDB-lite"/>
    </source>
</evidence>
<organism evidence="3 4">
    <name type="scientific">Sphingopyxis terrae subsp. terrae NBRC 15098</name>
    <dbReference type="NCBI Taxonomy" id="1219058"/>
    <lineage>
        <taxon>Bacteria</taxon>
        <taxon>Pseudomonadati</taxon>
        <taxon>Pseudomonadota</taxon>
        <taxon>Alphaproteobacteria</taxon>
        <taxon>Sphingomonadales</taxon>
        <taxon>Sphingomonadaceae</taxon>
        <taxon>Sphingopyxis</taxon>
    </lineage>
</organism>
<evidence type="ECO:0008006" key="5">
    <source>
        <dbReference type="Google" id="ProtNLM"/>
    </source>
</evidence>
<gene>
    <name evidence="3" type="ORF">AOA14_09385</name>
</gene>
<feature type="signal peptide" evidence="2">
    <location>
        <begin position="1"/>
        <end position="21"/>
    </location>
</feature>
<keyword evidence="2" id="KW-0732">Signal</keyword>
<accession>A0A142VYC1</accession>
<dbReference type="RefSeq" id="WP_062901600.1">
    <property type="nucleotide sequence ID" value="NZ_CP013342.1"/>
</dbReference>
<sequence length="169" mass="17123">MVLRGKTGGLTAMAATGLLLAGCAAIPKAAAPPPAPAPEPPAATPPPPAPAPTQGWDDRALDRGAWRYDAGSRSAIFAPSAGAAPLLTMACSGGAIRLTAALDGTVALRTSAATDQVRFDGGTAIVPSRDIRLDRIAFSRGRFALEAANGRALTLPVQSEIGRAIEDCR</sequence>
<reference evidence="3 4" key="2">
    <citation type="journal article" date="2016" name="Genome Announc.">
        <title>Complete Genome Sequence of Sphingopyxis terrae Strain 203-1 (NBRC 111660), a Polyethylene Glycol Degrader.</title>
        <authorList>
            <person name="Ohtsubo Y."/>
            <person name="Nonoyama S."/>
            <person name="Nagata Y."/>
            <person name="Numata M."/>
            <person name="Tsuchikane K."/>
            <person name="Hosoyama A."/>
            <person name="Yamazoe A."/>
            <person name="Tsuda M."/>
            <person name="Fujita N."/>
            <person name="Kawai F."/>
        </authorList>
    </citation>
    <scope>NUCLEOTIDE SEQUENCE [LARGE SCALE GENOMIC DNA]</scope>
    <source>
        <strain evidence="3 4">203-1</strain>
    </source>
</reference>
<evidence type="ECO:0000313" key="4">
    <source>
        <dbReference type="Proteomes" id="UP000076234"/>
    </source>
</evidence>
<dbReference type="KEGG" id="ster:AOA14_09385"/>
<dbReference type="AlphaFoldDB" id="A0A142VYC1"/>
<protein>
    <recommendedName>
        <fullName evidence="5">Lipoprotein</fullName>
    </recommendedName>
</protein>
<dbReference type="PROSITE" id="PS51257">
    <property type="entry name" value="PROKAR_LIPOPROTEIN"/>
    <property type="match status" value="1"/>
</dbReference>
<evidence type="ECO:0000256" key="2">
    <source>
        <dbReference type="SAM" id="SignalP"/>
    </source>
</evidence>
<dbReference type="STRING" id="1219058.AOA14_09385"/>
<feature type="region of interest" description="Disordered" evidence="1">
    <location>
        <begin position="30"/>
        <end position="58"/>
    </location>
</feature>
<proteinExistence type="predicted"/>